<name>A0A180GD40_PUCT1</name>
<reference evidence="4 5" key="3">
    <citation type="journal article" date="2017" name="G3 (Bethesda)">
        <title>Comparative analysis highlights variable genome content of wheat rusts and divergence of the mating loci.</title>
        <authorList>
            <person name="Cuomo C.A."/>
            <person name="Bakkeren G."/>
            <person name="Khalil H.B."/>
            <person name="Panwar V."/>
            <person name="Joly D."/>
            <person name="Linning R."/>
            <person name="Sakthikumar S."/>
            <person name="Song X."/>
            <person name="Adiconis X."/>
            <person name="Fan L."/>
            <person name="Goldberg J.M."/>
            <person name="Levin J.Z."/>
            <person name="Young S."/>
            <person name="Zeng Q."/>
            <person name="Anikster Y."/>
            <person name="Bruce M."/>
            <person name="Wang M."/>
            <person name="Yin C."/>
            <person name="McCallum B."/>
            <person name="Szabo L.J."/>
            <person name="Hulbert S."/>
            <person name="Chen X."/>
            <person name="Fellers J.P."/>
        </authorList>
    </citation>
    <scope>NUCLEOTIDE SEQUENCE</scope>
    <source>
        <strain evidence="4">isolate 1-1 / race 1 (BBBD)</strain>
        <strain evidence="5">Isolate 1-1 / race 1 (BBBD)</strain>
    </source>
</reference>
<keyword evidence="2" id="KW-0812">Transmembrane</keyword>
<evidence type="ECO:0000313" key="5">
    <source>
        <dbReference type="Proteomes" id="UP000005240"/>
    </source>
</evidence>
<feature type="region of interest" description="Disordered" evidence="1">
    <location>
        <begin position="1"/>
        <end position="20"/>
    </location>
</feature>
<organism evidence="3">
    <name type="scientific">Puccinia triticina (isolate 1-1 / race 1 (BBBD))</name>
    <name type="common">Brown leaf rust fungus</name>
    <dbReference type="NCBI Taxonomy" id="630390"/>
    <lineage>
        <taxon>Eukaryota</taxon>
        <taxon>Fungi</taxon>
        <taxon>Dikarya</taxon>
        <taxon>Basidiomycota</taxon>
        <taxon>Pucciniomycotina</taxon>
        <taxon>Pucciniomycetes</taxon>
        <taxon>Pucciniales</taxon>
        <taxon>Pucciniaceae</taxon>
        <taxon>Puccinia</taxon>
    </lineage>
</organism>
<evidence type="ECO:0000256" key="2">
    <source>
        <dbReference type="SAM" id="Phobius"/>
    </source>
</evidence>
<proteinExistence type="predicted"/>
<sequence>MIPDDTSEPAPGASEQSACLEASSKRARRCIVHHAAGPEAANSFQPLAVHEQSGPSKPRNFKAKLYQQMEDIFEKVYSRKITCTCSAGNTNAKKHVLWCTQSTLDHHAKTYQWSVRNFRLQSSHEEASGLSWRNYQLSRAMDGQEQPFPQGQSQAPFPCRCSPVLKITELEERSHSIGPSSPSKVVTPSEVDHLIPGRAAHSDSGGKWIDFTFISQPVKFRSLPLGRRSLVSQTFPESTISLMVPRLNFAADYPTQSVKVKSATLIPKPQAIILAFSLSILLSLIIVVYCYVRGKRFERRKDSSRHRDIPNQPRLFSSSTREASHRVTIKAVPPSPPKLSRNTASNPRAVRSLPAHRDFGILHPIETSIASERMSDVTPPLDMPQGENEMDQHQDVAIHTSLRSRIVSLTASFSTPTASPTCQSADEASFPNCTETPPQGNLSCPRECNLKASGKSVSSLNGILQPIDFSGFERDMECESAEIPSSSTSMKERSATTASSMRRRSYIVADRLSSILRPSMSSGFSDSSSKPLPLRRLKTSYGIGDEFDSDEEQDQAALSRFLRMQYAEWQVEQLSRADGGLETDNCSSSVGFRAIEKQRRRSTVFSCMEPASLRSTKRGSFASMKAPKGAKGHLHSHFNYNPPSPHDFTPNSISPMSSYPVMHEPDQPTLANATSSSPNYPSKGKSRFTSVLLAQDAQFCASPKSLSSQSHTNIPPPADSPYEQTYEDPKELGQQQVPSTLAAYKKKHRHSKSAPMNIFRDSSIDLEPIEEIKLSVTNPDLDLNESETQRKPPVPLQNDMQPTQPISPTGVEETSSSAVDAHSPEDDESNLEETIDTDKIEAIEKYSMDTPQKTDDGETPSDSSKLSKRRSWLSSSLSLKILPGSPSKKAMALNMSPARLKKSLSIGGRMSAREMKAGLHPLDLEIPSPNNHDSHPGYANAAASPSIKDTTIPHPTDPQPSPKQHELCKSSSSSLTTLFGLFSKSKRSSNLLHQEFLGIASSPSPTSEFMSSTCSSYSGNHSLNLFELSKLNGSQGTRSSTTTAMHSPVMDGSNSIHTNPYGSARCSCDDIDHANSTCGRADHDAAQIRWKSRLNSVGSFIDELETINQTPQSGLVIANPDMTYSNETVSNK</sequence>
<keyword evidence="2" id="KW-1133">Transmembrane helix</keyword>
<feature type="compositionally biased region" description="Polar residues" evidence="1">
    <location>
        <begin position="798"/>
        <end position="818"/>
    </location>
</feature>
<reference evidence="3" key="1">
    <citation type="submission" date="2009-11" db="EMBL/GenBank/DDBJ databases">
        <authorList>
            <consortium name="The Broad Institute Genome Sequencing Platform"/>
            <person name="Ward D."/>
            <person name="Feldgarden M."/>
            <person name="Earl A."/>
            <person name="Young S.K."/>
            <person name="Zeng Q."/>
            <person name="Koehrsen M."/>
            <person name="Alvarado L."/>
            <person name="Berlin A."/>
            <person name="Bochicchio J."/>
            <person name="Borenstein D."/>
            <person name="Chapman S.B."/>
            <person name="Chen Z."/>
            <person name="Engels R."/>
            <person name="Freedman E."/>
            <person name="Gellesch M."/>
            <person name="Goldberg J."/>
            <person name="Griggs A."/>
            <person name="Gujja S."/>
            <person name="Heilman E."/>
            <person name="Heiman D."/>
            <person name="Hepburn T."/>
            <person name="Howarth C."/>
            <person name="Jen D."/>
            <person name="Larson L."/>
            <person name="Lewis B."/>
            <person name="Mehta T."/>
            <person name="Park D."/>
            <person name="Pearson M."/>
            <person name="Roberts A."/>
            <person name="Saif S."/>
            <person name="Shea T."/>
            <person name="Shenoy N."/>
            <person name="Sisk P."/>
            <person name="Stolte C."/>
            <person name="Sykes S."/>
            <person name="Thomson T."/>
            <person name="Walk T."/>
            <person name="White J."/>
            <person name="Yandava C."/>
            <person name="Izard J."/>
            <person name="Baranova O.V."/>
            <person name="Blanton J.M."/>
            <person name="Tanner A.C."/>
            <person name="Dewhirst F.E."/>
            <person name="Haas B."/>
            <person name="Nusbaum C."/>
            <person name="Birren B."/>
        </authorList>
    </citation>
    <scope>NUCLEOTIDE SEQUENCE [LARGE SCALE GENOMIC DNA]</scope>
    <source>
        <strain evidence="3">1-1 BBBD Race 1</strain>
    </source>
</reference>
<feature type="compositionally biased region" description="Polar residues" evidence="1">
    <location>
        <begin position="422"/>
        <end position="441"/>
    </location>
</feature>
<feature type="compositionally biased region" description="Acidic residues" evidence="1">
    <location>
        <begin position="825"/>
        <end position="835"/>
    </location>
</feature>
<protein>
    <submittedName>
        <fullName evidence="3 4">Uncharacterized protein</fullName>
    </submittedName>
</protein>
<feature type="region of interest" description="Disordered" evidence="1">
    <location>
        <begin position="414"/>
        <end position="441"/>
    </location>
</feature>
<feature type="region of interest" description="Disordered" evidence="1">
    <location>
        <begin position="300"/>
        <end position="346"/>
    </location>
</feature>
<feature type="compositionally biased region" description="Polar residues" evidence="1">
    <location>
        <begin position="704"/>
        <end position="713"/>
    </location>
</feature>
<feature type="region of interest" description="Disordered" evidence="1">
    <location>
        <begin position="702"/>
        <end position="733"/>
    </location>
</feature>
<dbReference type="AlphaFoldDB" id="A0A180GD40"/>
<accession>A0A180GD40</accession>
<feature type="compositionally biased region" description="Polar residues" evidence="1">
    <location>
        <begin position="669"/>
        <end position="680"/>
    </location>
</feature>
<feature type="transmembrane region" description="Helical" evidence="2">
    <location>
        <begin position="271"/>
        <end position="292"/>
    </location>
</feature>
<feature type="region of interest" description="Disordered" evidence="1">
    <location>
        <begin position="480"/>
        <end position="501"/>
    </location>
</feature>
<evidence type="ECO:0000313" key="3">
    <source>
        <dbReference type="EMBL" id="OAV90531.1"/>
    </source>
</evidence>
<feature type="region of interest" description="Disordered" evidence="1">
    <location>
        <begin position="777"/>
        <end position="872"/>
    </location>
</feature>
<dbReference type="EMBL" id="ADAS02000100">
    <property type="protein sequence ID" value="OAV90531.1"/>
    <property type="molecule type" value="Genomic_DNA"/>
</dbReference>
<dbReference type="OrthoDB" id="2500384at2759"/>
<keyword evidence="2" id="KW-0472">Membrane</keyword>
<feature type="region of interest" description="Disordered" evidence="1">
    <location>
        <begin position="946"/>
        <end position="969"/>
    </location>
</feature>
<feature type="region of interest" description="Disordered" evidence="1">
    <location>
        <begin position="1034"/>
        <end position="1053"/>
    </location>
</feature>
<feature type="compositionally biased region" description="Basic and acidic residues" evidence="1">
    <location>
        <begin position="836"/>
        <end position="856"/>
    </location>
</feature>
<dbReference type="Proteomes" id="UP000005240">
    <property type="component" value="Unassembled WGS sequence"/>
</dbReference>
<keyword evidence="5" id="KW-1185">Reference proteome</keyword>
<dbReference type="VEuPathDB" id="FungiDB:PTTG_11955"/>
<reference evidence="3" key="2">
    <citation type="submission" date="2016-05" db="EMBL/GenBank/DDBJ databases">
        <title>Comparative analysis highlights variable genome content of wheat rusts and divergence of the mating loci.</title>
        <authorList>
            <person name="Cuomo C.A."/>
            <person name="Bakkeren G."/>
            <person name="Szabo L."/>
            <person name="Khalil H."/>
            <person name="Joly D."/>
            <person name="Goldberg J."/>
            <person name="Young S."/>
            <person name="Zeng Q."/>
            <person name="Fellers J."/>
        </authorList>
    </citation>
    <scope>NUCLEOTIDE SEQUENCE [LARGE SCALE GENOMIC DNA]</scope>
    <source>
        <strain evidence="3">1-1 BBBD Race 1</strain>
    </source>
</reference>
<feature type="compositionally biased region" description="Polar residues" evidence="1">
    <location>
        <begin position="1034"/>
        <end position="1045"/>
    </location>
</feature>
<feature type="region of interest" description="Disordered" evidence="1">
    <location>
        <begin position="623"/>
        <end position="685"/>
    </location>
</feature>
<feature type="compositionally biased region" description="Basic and acidic residues" evidence="1">
    <location>
        <begin position="300"/>
        <end position="309"/>
    </location>
</feature>
<reference evidence="4" key="4">
    <citation type="submission" date="2025-05" db="UniProtKB">
        <authorList>
            <consortium name="EnsemblFungi"/>
        </authorList>
    </citation>
    <scope>IDENTIFICATION</scope>
    <source>
        <strain evidence="4">isolate 1-1 / race 1 (BBBD)</strain>
    </source>
</reference>
<evidence type="ECO:0000256" key="1">
    <source>
        <dbReference type="SAM" id="MobiDB-lite"/>
    </source>
</evidence>
<gene>
    <name evidence="3" type="ORF">PTTG_11955</name>
</gene>
<evidence type="ECO:0000313" key="4">
    <source>
        <dbReference type="EnsemblFungi" id="PTTG_11955-t43_1-p1"/>
    </source>
</evidence>
<dbReference type="EnsemblFungi" id="PTTG_11955-t43_1">
    <property type="protein sequence ID" value="PTTG_11955-t43_1-p1"/>
    <property type="gene ID" value="PTTG_11955"/>
</dbReference>